<dbReference type="Gene3D" id="3.30.70.360">
    <property type="match status" value="1"/>
</dbReference>
<dbReference type="InterPro" id="IPR002933">
    <property type="entry name" value="Peptidase_M20"/>
</dbReference>
<feature type="domain" description="Peptidase M20 dimerisation" evidence="6">
    <location>
        <begin position="170"/>
        <end position="278"/>
    </location>
</feature>
<dbReference type="Gene3D" id="3.40.630.10">
    <property type="entry name" value="Zn peptidases"/>
    <property type="match status" value="1"/>
</dbReference>
<dbReference type="InterPro" id="IPR001261">
    <property type="entry name" value="ArgE/DapE_CS"/>
</dbReference>
<dbReference type="GO" id="GO:0046872">
    <property type="term" value="F:metal ion binding"/>
    <property type="evidence" value="ECO:0007669"/>
    <property type="project" value="UniProtKB-KW"/>
</dbReference>
<evidence type="ECO:0000313" key="7">
    <source>
        <dbReference type="EMBL" id="KKT66328.1"/>
    </source>
</evidence>
<dbReference type="GO" id="GO:0016787">
    <property type="term" value="F:hydrolase activity"/>
    <property type="evidence" value="ECO:0007669"/>
    <property type="project" value="UniProtKB-KW"/>
</dbReference>
<keyword evidence="3" id="KW-0479">Metal-binding</keyword>
<evidence type="ECO:0000256" key="2">
    <source>
        <dbReference type="ARBA" id="ARBA00006247"/>
    </source>
</evidence>
<organism evidence="7 8">
    <name type="scientific">Candidatus Curtissbacteria bacterium GW2011_GWC1_44_33</name>
    <dbReference type="NCBI Taxonomy" id="1618413"/>
    <lineage>
        <taxon>Bacteria</taxon>
        <taxon>Candidatus Curtissiibacteriota</taxon>
    </lineage>
</organism>
<dbReference type="InterPro" id="IPR050072">
    <property type="entry name" value="Peptidase_M20A"/>
</dbReference>
<dbReference type="PANTHER" id="PTHR43808">
    <property type="entry name" value="ACETYLORNITHINE DEACETYLASE"/>
    <property type="match status" value="1"/>
</dbReference>
<keyword evidence="4" id="KW-0378">Hydrolase</keyword>
<dbReference type="SUPFAM" id="SSF55031">
    <property type="entry name" value="Bacterial exopeptidase dimerisation domain"/>
    <property type="match status" value="1"/>
</dbReference>
<evidence type="ECO:0000313" key="8">
    <source>
        <dbReference type="Proteomes" id="UP000033901"/>
    </source>
</evidence>
<comment type="cofactor">
    <cofactor evidence="1">
        <name>Zn(2+)</name>
        <dbReference type="ChEBI" id="CHEBI:29105"/>
    </cofactor>
</comment>
<evidence type="ECO:0000256" key="4">
    <source>
        <dbReference type="ARBA" id="ARBA00022801"/>
    </source>
</evidence>
<dbReference type="SUPFAM" id="SSF53187">
    <property type="entry name" value="Zn-dependent exopeptidases"/>
    <property type="match status" value="1"/>
</dbReference>
<evidence type="ECO:0000259" key="6">
    <source>
        <dbReference type="Pfam" id="PF07687"/>
    </source>
</evidence>
<gene>
    <name evidence="7" type="ORF">UW61_C0028G0005</name>
</gene>
<dbReference type="InterPro" id="IPR011650">
    <property type="entry name" value="Peptidase_M20_dimer"/>
</dbReference>
<name>A0A0G1J4S2_9BACT</name>
<keyword evidence="5" id="KW-0862">Zinc</keyword>
<dbReference type="PANTHER" id="PTHR43808:SF8">
    <property type="entry name" value="PEPTIDASE M20 DIMERISATION DOMAIN-CONTAINING PROTEIN"/>
    <property type="match status" value="1"/>
</dbReference>
<evidence type="ECO:0000256" key="3">
    <source>
        <dbReference type="ARBA" id="ARBA00022723"/>
    </source>
</evidence>
<dbReference type="PROSITE" id="PS00758">
    <property type="entry name" value="ARGE_DAPE_CPG2_1"/>
    <property type="match status" value="1"/>
</dbReference>
<protein>
    <recommendedName>
        <fullName evidence="6">Peptidase M20 dimerisation domain-containing protein</fullName>
    </recommendedName>
</protein>
<comment type="similarity">
    <text evidence="2">Belongs to the peptidase M20A family.</text>
</comment>
<dbReference type="Pfam" id="PF01546">
    <property type="entry name" value="Peptidase_M20"/>
    <property type="match status" value="1"/>
</dbReference>
<accession>A0A0G1J4S2</accession>
<dbReference type="AlphaFoldDB" id="A0A0G1J4S2"/>
<evidence type="ECO:0000256" key="1">
    <source>
        <dbReference type="ARBA" id="ARBA00001947"/>
    </source>
</evidence>
<dbReference type="EMBL" id="LCIZ01000028">
    <property type="protein sequence ID" value="KKT66328.1"/>
    <property type="molecule type" value="Genomic_DNA"/>
</dbReference>
<dbReference type="Proteomes" id="UP000033901">
    <property type="component" value="Unassembled WGS sequence"/>
</dbReference>
<reference evidence="7 8" key="1">
    <citation type="journal article" date="2015" name="Nature">
        <title>rRNA introns, odd ribosomes, and small enigmatic genomes across a large radiation of phyla.</title>
        <authorList>
            <person name="Brown C.T."/>
            <person name="Hug L.A."/>
            <person name="Thomas B.C."/>
            <person name="Sharon I."/>
            <person name="Castelle C.J."/>
            <person name="Singh A."/>
            <person name="Wilkins M.J."/>
            <person name="Williams K.H."/>
            <person name="Banfield J.F."/>
        </authorList>
    </citation>
    <scope>NUCLEOTIDE SEQUENCE [LARGE SCALE GENOMIC DNA]</scope>
</reference>
<evidence type="ECO:0000256" key="5">
    <source>
        <dbReference type="ARBA" id="ARBA00022833"/>
    </source>
</evidence>
<dbReference type="InterPro" id="IPR036264">
    <property type="entry name" value="Bact_exopeptidase_dim_dom"/>
</dbReference>
<sequence length="378" mass="42478">MKNNKTIEILKQLISIPSWVNQKTNEAKIGNWIMDFLKKNTKLKIIKQNIGKGRFNIIAQNSKNVDVLVTGHIDTVQPNSGWTKNPVRPETNGDRLYGLGSSDMKSGIAIMLYLATLPDLSKNTSFLFYCDEEYDFLGMRKFILEYKNKIKPRSVISLDGDGLQITNSCRGLIEMKVTVQGKAGHAARPTSGINAITQSQKVINKLNRWLKNYSSKELGSSTLNIAYIKGGTKIGNKNNEILLGQEGNVIADYCEYIVEIRVANEKLNANLVKKFITENSEKLGLKIIEIKIRHDLGSWITPMEKMKEIISLAPKKKLRSAKESGYLDIQMIWQTFGKVLTFSLGAGEPGQAHKADEYVKMSEVLKAQKFFETILANK</sequence>
<proteinExistence type="inferred from homology"/>
<comment type="caution">
    <text evidence="7">The sequence shown here is derived from an EMBL/GenBank/DDBJ whole genome shotgun (WGS) entry which is preliminary data.</text>
</comment>
<dbReference type="Pfam" id="PF07687">
    <property type="entry name" value="M20_dimer"/>
    <property type="match status" value="1"/>
</dbReference>